<protein>
    <submittedName>
        <fullName evidence="1">Uncharacterized protein</fullName>
    </submittedName>
</protein>
<name>A0ACB9QHB2_9MYRT</name>
<reference evidence="2" key="1">
    <citation type="journal article" date="2023" name="Front. Plant Sci.">
        <title>Chromosomal-level genome assembly of Melastoma candidum provides insights into trichome evolution.</title>
        <authorList>
            <person name="Zhong Y."/>
            <person name="Wu W."/>
            <person name="Sun C."/>
            <person name="Zou P."/>
            <person name="Liu Y."/>
            <person name="Dai S."/>
            <person name="Zhou R."/>
        </authorList>
    </citation>
    <scope>NUCLEOTIDE SEQUENCE [LARGE SCALE GENOMIC DNA]</scope>
</reference>
<dbReference type="Proteomes" id="UP001057402">
    <property type="component" value="Chromosome 6"/>
</dbReference>
<comment type="caution">
    <text evidence="1">The sequence shown here is derived from an EMBL/GenBank/DDBJ whole genome shotgun (WGS) entry which is preliminary data.</text>
</comment>
<gene>
    <name evidence="1" type="ORF">MLD38_021845</name>
</gene>
<sequence>MQHATGTSSRLDEPTSFLPRSTTENQSKLLSGTAADCFSSDRLLHQRIRAAILHKDPDVRSCIKHAVPDIYCSSEANLQGSQLTAKSSPALVFSTSPLAVMLSQRKFSSIPAASLFRRSLHQ</sequence>
<proteinExistence type="predicted"/>
<evidence type="ECO:0000313" key="1">
    <source>
        <dbReference type="EMBL" id="KAI4365906.1"/>
    </source>
</evidence>
<organism evidence="1 2">
    <name type="scientific">Melastoma candidum</name>
    <dbReference type="NCBI Taxonomy" id="119954"/>
    <lineage>
        <taxon>Eukaryota</taxon>
        <taxon>Viridiplantae</taxon>
        <taxon>Streptophyta</taxon>
        <taxon>Embryophyta</taxon>
        <taxon>Tracheophyta</taxon>
        <taxon>Spermatophyta</taxon>
        <taxon>Magnoliopsida</taxon>
        <taxon>eudicotyledons</taxon>
        <taxon>Gunneridae</taxon>
        <taxon>Pentapetalae</taxon>
        <taxon>rosids</taxon>
        <taxon>malvids</taxon>
        <taxon>Myrtales</taxon>
        <taxon>Melastomataceae</taxon>
        <taxon>Melastomatoideae</taxon>
        <taxon>Melastomateae</taxon>
        <taxon>Melastoma</taxon>
    </lineage>
</organism>
<keyword evidence="2" id="KW-1185">Reference proteome</keyword>
<accession>A0ACB9QHB2</accession>
<evidence type="ECO:0000313" key="2">
    <source>
        <dbReference type="Proteomes" id="UP001057402"/>
    </source>
</evidence>
<dbReference type="EMBL" id="CM042885">
    <property type="protein sequence ID" value="KAI4365906.1"/>
    <property type="molecule type" value="Genomic_DNA"/>
</dbReference>